<feature type="transmembrane region" description="Helical" evidence="1">
    <location>
        <begin position="338"/>
        <end position="358"/>
    </location>
</feature>
<dbReference type="STRING" id="1631356.VV01_21165"/>
<evidence type="ECO:0008006" key="4">
    <source>
        <dbReference type="Google" id="ProtNLM"/>
    </source>
</evidence>
<keyword evidence="1" id="KW-1133">Transmembrane helix</keyword>
<feature type="transmembrane region" description="Helical" evidence="1">
    <location>
        <begin position="220"/>
        <end position="241"/>
    </location>
</feature>
<gene>
    <name evidence="2" type="ORF">VV01_21165</name>
</gene>
<reference evidence="3" key="1">
    <citation type="submission" date="2015-03" db="EMBL/GenBank/DDBJ databases">
        <title>Luteipulveratus halotolerans sp. nov., a novel actinobacterium (Dermacoccaceae) from Sarawak, Malaysia.</title>
        <authorList>
            <person name="Juboi H."/>
            <person name="Basik A."/>
            <person name="Shamsul S.S."/>
            <person name="Arnold P."/>
            <person name="Schmitt E.K."/>
            <person name="Sanglier J.-J."/>
            <person name="Yeo T."/>
        </authorList>
    </citation>
    <scope>NUCLEOTIDE SEQUENCE [LARGE SCALE GENOMIC DNA]</scope>
    <source>
        <strain evidence="3">C296001</strain>
    </source>
</reference>
<keyword evidence="1" id="KW-0472">Membrane</keyword>
<protein>
    <recommendedName>
        <fullName evidence="4">Glycosyltransferase RgtA/B/C/D-like domain-containing protein</fullName>
    </recommendedName>
</protein>
<name>A0A0L6CMX4_9MICO</name>
<dbReference type="Proteomes" id="UP000037397">
    <property type="component" value="Unassembled WGS sequence"/>
</dbReference>
<sequence length="586" mass="62687">MTAEDLRLPPIDPVGPADAWHRVRATAARRTQHVSTRARLALVVGATSVPLASWTARFVAGGWQPQGDEALISIRVGDVLSTDPPLMGMRSTSGITAPDVWAHHPGPIDFYAFAGPHFLAGRHPAGVLVGCLLLAVAMVAVAIWNAHRAAGWSGVAAVALVVLAMERMFGAGLVLPLNVWPPMLAFLATLVLAWRLVLGQVGAMPAYVVCASLAAQPHVAFGPPVGLLTAGLAVLGIYRWWARRDAIWPLRGYHRRPTRPAYRRPGWQAVAAAVVCSLPVLIETLTFDPPNVVELWRLGTTTQTIAVGAGPTWHVLAGSMVPVGRAHVGWDSLVVGGVRQGVAAVLLVVALAAVVQPWRRFVRRPARDGALRVGLAVALVSLVPIWRVGTGMAERSQLIYLCILAAAPLLVTSLTIAWVGLTAAHHLRQSPLVVGAPVGVLAAIALAVTPLTGFAHLMQDRYDGDVARADRIVTAVAAALDAPARRGRPVVVESYGLVPWASVGPALQERLLRDGRPVYFDTLWAHRQDEDQRRIEYAPDSALRVLLRELPPGGKWSHDAAPDPAYTRVFAEDTPQGRHLVEVAIT</sequence>
<feature type="transmembrane region" description="Helical" evidence="1">
    <location>
        <begin position="262"/>
        <end position="282"/>
    </location>
</feature>
<feature type="transmembrane region" description="Helical" evidence="1">
    <location>
        <begin position="398"/>
        <end position="421"/>
    </location>
</feature>
<dbReference type="RefSeq" id="WP_050671621.1">
    <property type="nucleotide sequence ID" value="NZ_LAIR01000002.1"/>
</dbReference>
<accession>A0A0L6CMX4</accession>
<evidence type="ECO:0000313" key="3">
    <source>
        <dbReference type="Proteomes" id="UP000037397"/>
    </source>
</evidence>
<feature type="transmembrane region" description="Helical" evidence="1">
    <location>
        <begin position="370"/>
        <end position="386"/>
    </location>
</feature>
<feature type="transmembrane region" description="Helical" evidence="1">
    <location>
        <begin position="125"/>
        <end position="144"/>
    </location>
</feature>
<keyword evidence="3" id="KW-1185">Reference proteome</keyword>
<dbReference type="EMBL" id="LAIR01000002">
    <property type="protein sequence ID" value="KNX39067.1"/>
    <property type="molecule type" value="Genomic_DNA"/>
</dbReference>
<organism evidence="2 3">
    <name type="scientific">Luteipulveratus halotolerans</name>
    <dbReference type="NCBI Taxonomy" id="1631356"/>
    <lineage>
        <taxon>Bacteria</taxon>
        <taxon>Bacillati</taxon>
        <taxon>Actinomycetota</taxon>
        <taxon>Actinomycetes</taxon>
        <taxon>Micrococcales</taxon>
        <taxon>Dermacoccaceae</taxon>
        <taxon>Luteipulveratus</taxon>
    </lineage>
</organism>
<evidence type="ECO:0000313" key="2">
    <source>
        <dbReference type="EMBL" id="KNX39067.1"/>
    </source>
</evidence>
<feature type="transmembrane region" description="Helical" evidence="1">
    <location>
        <begin position="433"/>
        <end position="458"/>
    </location>
</feature>
<keyword evidence="1" id="KW-0812">Transmembrane</keyword>
<proteinExistence type="predicted"/>
<dbReference type="OrthoDB" id="4871879at2"/>
<dbReference type="AlphaFoldDB" id="A0A0L6CMX4"/>
<feature type="transmembrane region" description="Helical" evidence="1">
    <location>
        <begin position="184"/>
        <end position="208"/>
    </location>
</feature>
<evidence type="ECO:0000256" key="1">
    <source>
        <dbReference type="SAM" id="Phobius"/>
    </source>
</evidence>
<feature type="transmembrane region" description="Helical" evidence="1">
    <location>
        <begin position="150"/>
        <end position="177"/>
    </location>
</feature>
<comment type="caution">
    <text evidence="2">The sequence shown here is derived from an EMBL/GenBank/DDBJ whole genome shotgun (WGS) entry which is preliminary data.</text>
</comment>